<dbReference type="Proteomes" id="UP000030671">
    <property type="component" value="Unassembled WGS sequence"/>
</dbReference>
<reference evidence="1 2" key="1">
    <citation type="journal article" date="2012" name="New Phytol.">
        <title>Insight into trade-off between wood decay and parasitism from the genome of a fungal forest pathogen.</title>
        <authorList>
            <person name="Olson A."/>
            <person name="Aerts A."/>
            <person name="Asiegbu F."/>
            <person name="Belbahri L."/>
            <person name="Bouzid O."/>
            <person name="Broberg A."/>
            <person name="Canback B."/>
            <person name="Coutinho P.M."/>
            <person name="Cullen D."/>
            <person name="Dalman K."/>
            <person name="Deflorio G."/>
            <person name="van Diepen L.T."/>
            <person name="Dunand C."/>
            <person name="Duplessis S."/>
            <person name="Durling M."/>
            <person name="Gonthier P."/>
            <person name="Grimwood J."/>
            <person name="Fossdal C.G."/>
            <person name="Hansson D."/>
            <person name="Henrissat B."/>
            <person name="Hietala A."/>
            <person name="Himmelstrand K."/>
            <person name="Hoffmeister D."/>
            <person name="Hogberg N."/>
            <person name="James T.Y."/>
            <person name="Karlsson M."/>
            <person name="Kohler A."/>
            <person name="Kues U."/>
            <person name="Lee Y.H."/>
            <person name="Lin Y.C."/>
            <person name="Lind M."/>
            <person name="Lindquist E."/>
            <person name="Lombard V."/>
            <person name="Lucas S."/>
            <person name="Lunden K."/>
            <person name="Morin E."/>
            <person name="Murat C."/>
            <person name="Park J."/>
            <person name="Raffaello T."/>
            <person name="Rouze P."/>
            <person name="Salamov A."/>
            <person name="Schmutz J."/>
            <person name="Solheim H."/>
            <person name="Stahlberg J."/>
            <person name="Velez H."/>
            <person name="de Vries R.P."/>
            <person name="Wiebenga A."/>
            <person name="Woodward S."/>
            <person name="Yakovlev I."/>
            <person name="Garbelotto M."/>
            <person name="Martin F."/>
            <person name="Grigoriev I.V."/>
            <person name="Stenlid J."/>
        </authorList>
    </citation>
    <scope>NUCLEOTIDE SEQUENCE [LARGE SCALE GENOMIC DNA]</scope>
    <source>
        <strain evidence="1 2">TC 32-1</strain>
    </source>
</reference>
<accession>W4JY93</accession>
<dbReference type="AlphaFoldDB" id="W4JY93"/>
<protein>
    <submittedName>
        <fullName evidence="1">Uncharacterized protein</fullName>
    </submittedName>
</protein>
<evidence type="ECO:0000313" key="2">
    <source>
        <dbReference type="Proteomes" id="UP000030671"/>
    </source>
</evidence>
<dbReference type="EMBL" id="KI925462">
    <property type="protein sequence ID" value="ETW78075.1"/>
    <property type="molecule type" value="Genomic_DNA"/>
</dbReference>
<dbReference type="KEGG" id="hir:HETIRDRAFT_164044"/>
<proteinExistence type="predicted"/>
<keyword evidence="2" id="KW-1185">Reference proteome</keyword>
<dbReference type="HOGENOM" id="CLU_007279_1_0_1"/>
<dbReference type="eggNOG" id="ENOG502SH7G">
    <property type="taxonomic scope" value="Eukaryota"/>
</dbReference>
<sequence length="526" mass="58755">MVPALSPSSMYIAAQRRMLNNRQERWKTLRWKGRHNIPISVAGPIYELVDGIYASGHGRVDDRRVAGSITFHRLPTVNGDNGDETKVSSWTLSGFDMDIIDFSMDPAQDLLVFIAPAPNGSKYTYQVYLRTLSTNEPHPKAGSPVLDCRRASGSQPGDMWCSFRILILDNLLAVLIKDVFHTSAAFVAIWNWQARSKAKCQMALTMGVDDFCFLSRTEFMVVIPRGFFDVYTFTDPAVKKGFPTFLRRFGLPLLKEGFHYWYISATANPTPGTHFGKASSSPSASTPLPFYPRPDDGLIACSLGTLNPSAHGAVGCFVFFMRIRTLLDSALVSRVTALVPWESWGPPATRWFGDMLSSDWQHAVHGFRTVERVLDDRVVSHGFLDLEPAATTEIVEVSAEEEVEELQDEGWMGGNRSEMRKIKVKDFNPYAIAREATCRVDQDAEGGDTTKAEDGKSQPRIRLVTGPAIVRAGVTFQQDVVSRLPYREIVTEETMEVSDVMLDDNRILCLKRNPNGQLHSLDVLTF</sequence>
<name>W4JY93_HETIT</name>
<evidence type="ECO:0000313" key="1">
    <source>
        <dbReference type="EMBL" id="ETW78075.1"/>
    </source>
</evidence>
<dbReference type="OrthoDB" id="3256413at2759"/>
<gene>
    <name evidence="1" type="ORF">HETIRDRAFT_164044</name>
</gene>
<dbReference type="InParanoid" id="W4JY93"/>
<dbReference type="RefSeq" id="XP_009550077.1">
    <property type="nucleotide sequence ID" value="XM_009551782.1"/>
</dbReference>
<dbReference type="GeneID" id="20667889"/>
<organism evidence="1 2">
    <name type="scientific">Heterobasidion irregulare (strain TC 32-1)</name>
    <dbReference type="NCBI Taxonomy" id="747525"/>
    <lineage>
        <taxon>Eukaryota</taxon>
        <taxon>Fungi</taxon>
        <taxon>Dikarya</taxon>
        <taxon>Basidiomycota</taxon>
        <taxon>Agaricomycotina</taxon>
        <taxon>Agaricomycetes</taxon>
        <taxon>Russulales</taxon>
        <taxon>Bondarzewiaceae</taxon>
        <taxon>Heterobasidion</taxon>
        <taxon>Heterobasidion annosum species complex</taxon>
    </lineage>
</organism>